<dbReference type="EnsemblBacteria" id="ABK78079">
    <property type="protein sequence ID" value="ABK78079"/>
    <property type="gene ID" value="CENSYa_1457"/>
</dbReference>
<keyword evidence="1" id="KW-0472">Membrane</keyword>
<reference evidence="2 3" key="1">
    <citation type="journal article" date="2006" name="Proc. Natl. Acad. Sci. U.S.A.">
        <title>Genomic analysis of the uncultivated marine crenarchaeote Cenarchaeum symbiosum.</title>
        <authorList>
            <person name="Hallam S.J."/>
            <person name="Konstantinidis K.T."/>
            <person name="Putnam N."/>
            <person name="Schleper C."/>
            <person name="Watanabe Y."/>
            <person name="Sugahara J."/>
            <person name="Preston C."/>
            <person name="de la Torre J."/>
            <person name="Richardson P.M."/>
            <person name="DeLong E.F."/>
        </authorList>
    </citation>
    <scope>NUCLEOTIDE SEQUENCE [LARGE SCALE GENOMIC DNA]</scope>
    <source>
        <strain evidence="3">A</strain>
    </source>
</reference>
<keyword evidence="1" id="KW-1133">Transmembrane helix</keyword>
<dbReference type="AlphaFoldDB" id="A0RXL2"/>
<gene>
    <name evidence="2" type="ordered locus">CENSYa_1457</name>
</gene>
<dbReference type="KEGG" id="csy:CENSYa_1457"/>
<accession>A0RXL2</accession>
<name>A0RXL2_CENSY</name>
<evidence type="ECO:0000256" key="1">
    <source>
        <dbReference type="SAM" id="Phobius"/>
    </source>
</evidence>
<evidence type="ECO:0000313" key="2">
    <source>
        <dbReference type="EMBL" id="ABK78079.1"/>
    </source>
</evidence>
<keyword evidence="1" id="KW-0812">Transmembrane</keyword>
<protein>
    <submittedName>
        <fullName evidence="2">Uncharacterized protein</fullName>
    </submittedName>
</protein>
<organism evidence="2 3">
    <name type="scientific">Cenarchaeum symbiosum (strain A)</name>
    <dbReference type="NCBI Taxonomy" id="414004"/>
    <lineage>
        <taxon>Archaea</taxon>
        <taxon>Nitrososphaerota</taxon>
        <taxon>Candidatus Cenarchaeales</taxon>
        <taxon>Candidatus Cenarchaeaceae</taxon>
        <taxon>Candidatus Cenarchaeum</taxon>
    </lineage>
</organism>
<dbReference type="HOGENOM" id="CLU_2519882_0_0_2"/>
<sequence length="77" mass="8284">MIGPSRRGRVDPEILTRMIWVSTILAMIFALPGLGLFFAVYHVTESLVAGAAVGFGSHFVTLAFAGRISRFITDAVS</sequence>
<feature type="transmembrane region" description="Helical" evidence="1">
    <location>
        <begin position="47"/>
        <end position="65"/>
    </location>
</feature>
<evidence type="ECO:0000313" key="3">
    <source>
        <dbReference type="Proteomes" id="UP000000758"/>
    </source>
</evidence>
<keyword evidence="3" id="KW-1185">Reference proteome</keyword>
<dbReference type="STRING" id="414004.CENSYa_1457"/>
<dbReference type="Proteomes" id="UP000000758">
    <property type="component" value="Chromosome"/>
</dbReference>
<dbReference type="EMBL" id="DP000238">
    <property type="protein sequence ID" value="ABK78079.1"/>
    <property type="molecule type" value="Genomic_DNA"/>
</dbReference>
<feature type="transmembrane region" description="Helical" evidence="1">
    <location>
        <begin position="20"/>
        <end position="41"/>
    </location>
</feature>
<proteinExistence type="predicted"/>